<evidence type="ECO:0000256" key="4">
    <source>
        <dbReference type="ARBA" id="ARBA00022833"/>
    </source>
</evidence>
<sequence>MAAAAAAAVPSLTLTLPSPTSLDLARTPPAAARSIVLGSGLRIRETRQAGFGSLLFVNSGRRDHYLCVKAAQGPPGLTQERDVKKMETAAKSENVFDEMKQRFLQFKTEKYLGEPERYENLAQAQAPKFLVIACADSRVCPSTILGFQPGDAFIVRNVANLVPPVENGPSETKAALEFSVNTLQVQNILVVGHSCCGGIRALMGMDDDKVDSSSFIHSWVITGKNARLSTKCVASSLSFDQQCRHCEKESINRSLINLMGYPWIKEKVDGGSLCLHGGYYNFVDCTFEKWTLDCDDNLMGKAAGDGYSIKNREFWS</sequence>
<feature type="binding site" evidence="7">
    <location>
        <position position="134"/>
    </location>
    <ligand>
        <name>Zn(2+)</name>
        <dbReference type="ChEBI" id="CHEBI:29105"/>
    </ligand>
</feature>
<keyword evidence="7" id="KW-0479">Metal-binding</keyword>
<dbReference type="InterPro" id="IPR036874">
    <property type="entry name" value="Carbonic_anhydrase_sf"/>
</dbReference>
<feature type="binding site" evidence="7">
    <location>
        <position position="196"/>
    </location>
    <ligand>
        <name>Zn(2+)</name>
        <dbReference type="ChEBI" id="CHEBI:29105"/>
    </ligand>
</feature>
<dbReference type="Gramene" id="Kaladp0081s0140.2.v1.1">
    <property type="protein sequence ID" value="Kaladp0081s0140.2.v1.1"/>
    <property type="gene ID" value="Kaladp0081s0140.v1.1"/>
</dbReference>
<dbReference type="PANTHER" id="PTHR11002">
    <property type="entry name" value="CARBONIC ANHYDRASE"/>
    <property type="match status" value="1"/>
</dbReference>
<evidence type="ECO:0000313" key="10">
    <source>
        <dbReference type="Proteomes" id="UP000594263"/>
    </source>
</evidence>
<dbReference type="GO" id="GO:0015976">
    <property type="term" value="P:carbon utilization"/>
    <property type="evidence" value="ECO:0007669"/>
    <property type="project" value="InterPro"/>
</dbReference>
<dbReference type="FunFam" id="3.40.1050.10:FF:000003">
    <property type="entry name" value="Carbonic anhydrase"/>
    <property type="match status" value="1"/>
</dbReference>
<evidence type="ECO:0000313" key="9">
    <source>
        <dbReference type="EnsemblPlants" id="Kaladp0081s0140.1.v1.1"/>
    </source>
</evidence>
<comment type="cofactor">
    <cofactor evidence="7">
        <name>Zn(2+)</name>
        <dbReference type="ChEBI" id="CHEBI:29105"/>
    </cofactor>
    <text evidence="7">Binds 1 zinc ion per subunit.</text>
</comment>
<evidence type="ECO:0000256" key="6">
    <source>
        <dbReference type="ARBA" id="ARBA00048348"/>
    </source>
</evidence>
<dbReference type="AlphaFoldDB" id="A0A7N0UQE6"/>
<feature type="binding site" evidence="7">
    <location>
        <position position="193"/>
    </location>
    <ligand>
        <name>Zn(2+)</name>
        <dbReference type="ChEBI" id="CHEBI:29105"/>
    </ligand>
</feature>
<dbReference type="EnsemblPlants" id="Kaladp0081s0140.1.v1.1">
    <property type="protein sequence ID" value="Kaladp0081s0140.1.v1.1"/>
    <property type="gene ID" value="Kaladp0081s0140.v1.1"/>
</dbReference>
<dbReference type="Gene3D" id="3.40.1050.10">
    <property type="entry name" value="Carbonic anhydrase"/>
    <property type="match status" value="1"/>
</dbReference>
<dbReference type="PANTHER" id="PTHR11002:SF12">
    <property type="entry name" value="CARBONIC ANHYDRASE"/>
    <property type="match status" value="1"/>
</dbReference>
<accession>A0A7N0UQE6</accession>
<dbReference type="SMART" id="SM00947">
    <property type="entry name" value="Pro_CA"/>
    <property type="match status" value="1"/>
</dbReference>
<comment type="function">
    <text evidence="1 8">Reversible hydration of carbon dioxide.</text>
</comment>
<evidence type="ECO:0000256" key="3">
    <source>
        <dbReference type="ARBA" id="ARBA00012925"/>
    </source>
</evidence>
<dbReference type="InterPro" id="IPR045066">
    <property type="entry name" value="Beta_CA_cladeB"/>
</dbReference>
<dbReference type="EC" id="4.2.1.1" evidence="3 8"/>
<dbReference type="OMA" id="YDFVEGY"/>
<evidence type="ECO:0000256" key="7">
    <source>
        <dbReference type="PIRSR" id="PIRSR601765-1"/>
    </source>
</evidence>
<dbReference type="Gramene" id="Kaladp0081s0140.1.v1.1">
    <property type="protein sequence ID" value="Kaladp0081s0140.1.v1.1"/>
    <property type="gene ID" value="Kaladp0081s0140.v1.1"/>
</dbReference>
<dbReference type="SUPFAM" id="SSF53056">
    <property type="entry name" value="beta-carbonic anhydrase, cab"/>
    <property type="match status" value="1"/>
</dbReference>
<comment type="similarity">
    <text evidence="2 8">Belongs to the beta-class carbonic anhydrase family.</text>
</comment>
<evidence type="ECO:0000256" key="5">
    <source>
        <dbReference type="ARBA" id="ARBA00023239"/>
    </source>
</evidence>
<dbReference type="InterPro" id="IPR001765">
    <property type="entry name" value="Carbonic_anhydrase"/>
</dbReference>
<keyword evidence="5 8" id="KW-0456">Lyase</keyword>
<name>A0A7N0UQE6_KALFE</name>
<organism evidence="9 10">
    <name type="scientific">Kalanchoe fedtschenkoi</name>
    <name type="common">Lavender scallops</name>
    <name type="synonym">South American air plant</name>
    <dbReference type="NCBI Taxonomy" id="63787"/>
    <lineage>
        <taxon>Eukaryota</taxon>
        <taxon>Viridiplantae</taxon>
        <taxon>Streptophyta</taxon>
        <taxon>Embryophyta</taxon>
        <taxon>Tracheophyta</taxon>
        <taxon>Spermatophyta</taxon>
        <taxon>Magnoliopsida</taxon>
        <taxon>eudicotyledons</taxon>
        <taxon>Gunneridae</taxon>
        <taxon>Pentapetalae</taxon>
        <taxon>Saxifragales</taxon>
        <taxon>Crassulaceae</taxon>
        <taxon>Kalanchoe</taxon>
    </lineage>
</organism>
<dbReference type="Proteomes" id="UP000594263">
    <property type="component" value="Unplaced"/>
</dbReference>
<comment type="catalytic activity">
    <reaction evidence="6 8">
        <text>hydrogencarbonate + H(+) = CO2 + H2O</text>
        <dbReference type="Rhea" id="RHEA:10748"/>
        <dbReference type="ChEBI" id="CHEBI:15377"/>
        <dbReference type="ChEBI" id="CHEBI:15378"/>
        <dbReference type="ChEBI" id="CHEBI:16526"/>
        <dbReference type="ChEBI" id="CHEBI:17544"/>
        <dbReference type="EC" id="4.2.1.1"/>
    </reaction>
</comment>
<feature type="binding site" evidence="7">
    <location>
        <position position="136"/>
    </location>
    <ligand>
        <name>Zn(2+)</name>
        <dbReference type="ChEBI" id="CHEBI:29105"/>
    </ligand>
</feature>
<dbReference type="Pfam" id="PF00484">
    <property type="entry name" value="Pro_CA"/>
    <property type="match status" value="1"/>
</dbReference>
<dbReference type="PROSITE" id="PS00704">
    <property type="entry name" value="PROK_CO2_ANHYDRASE_1"/>
    <property type="match status" value="1"/>
</dbReference>
<keyword evidence="10" id="KW-1185">Reference proteome</keyword>
<evidence type="ECO:0000256" key="8">
    <source>
        <dbReference type="RuleBase" id="RU003956"/>
    </source>
</evidence>
<dbReference type="EnsemblPlants" id="Kaladp0081s0140.2.v1.1">
    <property type="protein sequence ID" value="Kaladp0081s0140.2.v1.1"/>
    <property type="gene ID" value="Kaladp0081s0140.v1.1"/>
</dbReference>
<dbReference type="CDD" id="cd00884">
    <property type="entry name" value="beta_CA_cladeB"/>
    <property type="match status" value="1"/>
</dbReference>
<evidence type="ECO:0000256" key="2">
    <source>
        <dbReference type="ARBA" id="ARBA00006217"/>
    </source>
</evidence>
<keyword evidence="4 7" id="KW-0862">Zinc</keyword>
<evidence type="ECO:0000256" key="1">
    <source>
        <dbReference type="ARBA" id="ARBA00002904"/>
    </source>
</evidence>
<proteinExistence type="inferred from homology"/>
<dbReference type="GO" id="GO:0004089">
    <property type="term" value="F:carbonate dehydratase activity"/>
    <property type="evidence" value="ECO:0007669"/>
    <property type="project" value="UniProtKB-UniRule"/>
</dbReference>
<dbReference type="InterPro" id="IPR015892">
    <property type="entry name" value="Carbonic_anhydrase_CS"/>
</dbReference>
<dbReference type="GO" id="GO:0008270">
    <property type="term" value="F:zinc ion binding"/>
    <property type="evidence" value="ECO:0007669"/>
    <property type="project" value="UniProtKB-UniRule"/>
</dbReference>
<reference evidence="9" key="1">
    <citation type="submission" date="2021-01" db="UniProtKB">
        <authorList>
            <consortium name="EnsemblPlants"/>
        </authorList>
    </citation>
    <scope>IDENTIFICATION</scope>
</reference>
<protein>
    <recommendedName>
        <fullName evidence="3 8">Carbonic anhydrase</fullName>
        <ecNumber evidence="3 8">4.2.1.1</ecNumber>
    </recommendedName>
    <alternativeName>
        <fullName evidence="8">Carbonate dehydratase</fullName>
    </alternativeName>
</protein>